<sequence length="265" mass="28899">MTTRQIGWMIAAGVVLAFLFEMFGTVPAGYRGVVLQFGAPTGQVKEPGLYVVTPFVQHVAKVNVQIQAYQTQAIESASADLQDVHTGVTVNFQVDPARVVQVYTNFRDEIVDRILRPNVQETVKAATAKFTAEQLITQRAAVKHQADTILAQRVEPFGLHVEATSITQFEFSPTFTQAIEAKVTAEQNALQAKNRLLQVEYEAKQKIAAAEGEAQALALRRAQLNPAMLQLEAIEKWDGKLPQIMSSGGAVPFINVPLGGTKSVP</sequence>
<dbReference type="Proteomes" id="UP000318093">
    <property type="component" value="Unassembled WGS sequence"/>
</dbReference>
<dbReference type="EMBL" id="VBAN01000325">
    <property type="protein sequence ID" value="TMI79464.1"/>
    <property type="molecule type" value="Genomic_DNA"/>
</dbReference>
<accession>A0A537J7C4</accession>
<dbReference type="SMART" id="SM00244">
    <property type="entry name" value="PHB"/>
    <property type="match status" value="1"/>
</dbReference>
<dbReference type="InterPro" id="IPR036013">
    <property type="entry name" value="Band_7/SPFH_dom_sf"/>
</dbReference>
<protein>
    <submittedName>
        <fullName evidence="2">Prohibitin family protein</fullName>
    </submittedName>
</protein>
<dbReference type="PRINTS" id="PR00679">
    <property type="entry name" value="PROHIBITIN"/>
</dbReference>
<dbReference type="Gene3D" id="3.30.479.30">
    <property type="entry name" value="Band 7 domain"/>
    <property type="match status" value="1"/>
</dbReference>
<dbReference type="CDD" id="cd03401">
    <property type="entry name" value="SPFH_prohibitin"/>
    <property type="match status" value="1"/>
</dbReference>
<evidence type="ECO:0000259" key="1">
    <source>
        <dbReference type="SMART" id="SM00244"/>
    </source>
</evidence>
<dbReference type="PANTHER" id="PTHR23222:SF0">
    <property type="entry name" value="PROHIBITIN 1"/>
    <property type="match status" value="1"/>
</dbReference>
<gene>
    <name evidence="2" type="ORF">E6H03_10160</name>
</gene>
<reference evidence="2 3" key="1">
    <citation type="journal article" date="2019" name="Nat. Microbiol.">
        <title>Mediterranean grassland soil C-N compound turnover is dependent on rainfall and depth, and is mediated by genomically divergent microorganisms.</title>
        <authorList>
            <person name="Diamond S."/>
            <person name="Andeer P.F."/>
            <person name="Li Z."/>
            <person name="Crits-Christoph A."/>
            <person name="Burstein D."/>
            <person name="Anantharaman K."/>
            <person name="Lane K.R."/>
            <person name="Thomas B.C."/>
            <person name="Pan C."/>
            <person name="Northen T.R."/>
            <person name="Banfield J.F."/>
        </authorList>
    </citation>
    <scope>NUCLEOTIDE SEQUENCE [LARGE SCALE GENOMIC DNA]</scope>
    <source>
        <strain evidence="2">NP_6</strain>
    </source>
</reference>
<dbReference type="SUPFAM" id="SSF117892">
    <property type="entry name" value="Band 7/SPFH domain"/>
    <property type="match status" value="1"/>
</dbReference>
<dbReference type="PANTHER" id="PTHR23222">
    <property type="entry name" value="PROHIBITIN"/>
    <property type="match status" value="1"/>
</dbReference>
<dbReference type="GO" id="GO:0016020">
    <property type="term" value="C:membrane"/>
    <property type="evidence" value="ECO:0007669"/>
    <property type="project" value="InterPro"/>
</dbReference>
<feature type="domain" description="Band 7" evidence="1">
    <location>
        <begin position="21"/>
        <end position="183"/>
    </location>
</feature>
<dbReference type="Pfam" id="PF01145">
    <property type="entry name" value="Band_7"/>
    <property type="match status" value="1"/>
</dbReference>
<organism evidence="2 3">
    <name type="scientific">Candidatus Segetimicrobium genomatis</name>
    <dbReference type="NCBI Taxonomy" id="2569760"/>
    <lineage>
        <taxon>Bacteria</taxon>
        <taxon>Bacillati</taxon>
        <taxon>Candidatus Sysuimicrobiota</taxon>
        <taxon>Candidatus Sysuimicrobiia</taxon>
        <taxon>Candidatus Sysuimicrobiales</taxon>
        <taxon>Candidatus Segetimicrobiaceae</taxon>
        <taxon>Candidatus Segetimicrobium</taxon>
    </lineage>
</organism>
<name>A0A537J7C4_9BACT</name>
<dbReference type="AlphaFoldDB" id="A0A537J7C4"/>
<proteinExistence type="predicted"/>
<comment type="caution">
    <text evidence="2">The sequence shown here is derived from an EMBL/GenBank/DDBJ whole genome shotgun (WGS) entry which is preliminary data.</text>
</comment>
<dbReference type="InterPro" id="IPR000163">
    <property type="entry name" value="Prohibitin"/>
</dbReference>
<dbReference type="InterPro" id="IPR001107">
    <property type="entry name" value="Band_7"/>
</dbReference>
<evidence type="ECO:0000313" key="2">
    <source>
        <dbReference type="EMBL" id="TMI79464.1"/>
    </source>
</evidence>
<evidence type="ECO:0000313" key="3">
    <source>
        <dbReference type="Proteomes" id="UP000318093"/>
    </source>
</evidence>